<dbReference type="InterPro" id="IPR017441">
    <property type="entry name" value="Protein_kinase_ATP_BS"/>
</dbReference>
<evidence type="ECO:0000256" key="1">
    <source>
        <dbReference type="PROSITE-ProRule" id="PRU10141"/>
    </source>
</evidence>
<protein>
    <recommendedName>
        <fullName evidence="4">Protein kinase domain-containing protein</fullName>
    </recommendedName>
</protein>
<dbReference type="EMBL" id="SRLO01000154">
    <property type="protein sequence ID" value="TNN71106.1"/>
    <property type="molecule type" value="Genomic_DNA"/>
</dbReference>
<accession>A0A4Z2HZ87</accession>
<dbReference type="Gene3D" id="3.30.200.20">
    <property type="entry name" value="Phosphorylase Kinase, domain 1"/>
    <property type="match status" value="1"/>
</dbReference>
<evidence type="ECO:0000313" key="3">
    <source>
        <dbReference type="Proteomes" id="UP000314294"/>
    </source>
</evidence>
<sequence>MGKSIFTCAASARISFLSSRPTLWLSGFTSKGLAASSSWFRSSSSFTILSFMSRLARSMCLSYGTAASKASHRPLQLPLQLLLQLPLQLLLQLGASLLGGQRSSLLGRCTLALFADLLRKFALCLLKFLILPLKSARLLLKFLHLQLEDACLPRQLLLLLAPGRSELSVLPELEEVFLSAFLSVGRLPQLLSARGSRLLLQRQDMFPFEFLAAGVTPVGFKHGRRPIPSEPGSRGDLLKSGSSRYPVEPVVGQGTFGTVVKCTNVADNKTVAVKMMRNRGSSARAEGGDMHINEFVKLVQQCFGQLFHQLDWKKGPQYDTKTTSV</sequence>
<keyword evidence="1" id="KW-0547">Nucleotide-binding</keyword>
<dbReference type="InterPro" id="IPR011009">
    <property type="entry name" value="Kinase-like_dom_sf"/>
</dbReference>
<dbReference type="PROSITE" id="PS00107">
    <property type="entry name" value="PROTEIN_KINASE_ATP"/>
    <property type="match status" value="1"/>
</dbReference>
<keyword evidence="1" id="KW-0067">ATP-binding</keyword>
<dbReference type="Proteomes" id="UP000314294">
    <property type="component" value="Unassembled WGS sequence"/>
</dbReference>
<organism evidence="2 3">
    <name type="scientific">Liparis tanakae</name>
    <name type="common">Tanaka's snailfish</name>
    <dbReference type="NCBI Taxonomy" id="230148"/>
    <lineage>
        <taxon>Eukaryota</taxon>
        <taxon>Metazoa</taxon>
        <taxon>Chordata</taxon>
        <taxon>Craniata</taxon>
        <taxon>Vertebrata</taxon>
        <taxon>Euteleostomi</taxon>
        <taxon>Actinopterygii</taxon>
        <taxon>Neopterygii</taxon>
        <taxon>Teleostei</taxon>
        <taxon>Neoteleostei</taxon>
        <taxon>Acanthomorphata</taxon>
        <taxon>Eupercaria</taxon>
        <taxon>Perciformes</taxon>
        <taxon>Cottioidei</taxon>
        <taxon>Cottales</taxon>
        <taxon>Liparidae</taxon>
        <taxon>Liparis</taxon>
    </lineage>
</organism>
<feature type="binding site" evidence="1">
    <location>
        <position position="274"/>
    </location>
    <ligand>
        <name>ATP</name>
        <dbReference type="ChEBI" id="CHEBI:30616"/>
    </ligand>
</feature>
<comment type="caution">
    <text evidence="2">The sequence shown here is derived from an EMBL/GenBank/DDBJ whole genome shotgun (WGS) entry which is preliminary data.</text>
</comment>
<name>A0A4Z2HZ87_9TELE</name>
<gene>
    <name evidence="2" type="ORF">EYF80_018626</name>
</gene>
<reference evidence="2 3" key="1">
    <citation type="submission" date="2019-03" db="EMBL/GenBank/DDBJ databases">
        <title>First draft genome of Liparis tanakae, snailfish: a comprehensive survey of snailfish specific genes.</title>
        <authorList>
            <person name="Kim W."/>
            <person name="Song I."/>
            <person name="Jeong J.-H."/>
            <person name="Kim D."/>
            <person name="Kim S."/>
            <person name="Ryu S."/>
            <person name="Song J.Y."/>
            <person name="Lee S.K."/>
        </authorList>
    </citation>
    <scope>NUCLEOTIDE SEQUENCE [LARGE SCALE GENOMIC DNA]</scope>
    <source>
        <tissue evidence="2">Muscle</tissue>
    </source>
</reference>
<evidence type="ECO:0000313" key="2">
    <source>
        <dbReference type="EMBL" id="TNN71106.1"/>
    </source>
</evidence>
<dbReference type="SUPFAM" id="SSF56112">
    <property type="entry name" value="Protein kinase-like (PK-like)"/>
    <property type="match status" value="1"/>
</dbReference>
<dbReference type="GO" id="GO:0005524">
    <property type="term" value="F:ATP binding"/>
    <property type="evidence" value="ECO:0007669"/>
    <property type="project" value="UniProtKB-UniRule"/>
</dbReference>
<proteinExistence type="predicted"/>
<dbReference type="AlphaFoldDB" id="A0A4Z2HZ87"/>
<keyword evidence="3" id="KW-1185">Reference proteome</keyword>
<evidence type="ECO:0008006" key="4">
    <source>
        <dbReference type="Google" id="ProtNLM"/>
    </source>
</evidence>